<dbReference type="STRING" id="1770053.SAMN05216551_109146"/>
<dbReference type="Proteomes" id="UP000243719">
    <property type="component" value="Unassembled WGS sequence"/>
</dbReference>
<proteinExistence type="predicted"/>
<dbReference type="EMBL" id="FNLO01000009">
    <property type="protein sequence ID" value="SDV49799.1"/>
    <property type="molecule type" value="Genomic_DNA"/>
</dbReference>
<name>A0A1H2PS73_9BURK</name>
<reference evidence="2" key="1">
    <citation type="submission" date="2016-09" db="EMBL/GenBank/DDBJ databases">
        <authorList>
            <person name="Varghese N."/>
            <person name="Submissions S."/>
        </authorList>
    </citation>
    <scope>NUCLEOTIDE SEQUENCE [LARGE SCALE GENOMIC DNA]</scope>
    <source>
        <strain evidence="2">JS23</strain>
    </source>
</reference>
<gene>
    <name evidence="1" type="ORF">SAMN05216551_109146</name>
</gene>
<evidence type="ECO:0000313" key="1">
    <source>
        <dbReference type="EMBL" id="SDV49799.1"/>
    </source>
</evidence>
<dbReference type="AlphaFoldDB" id="A0A1H2PS73"/>
<sequence length="183" mass="20357">MKRWTEEEVKALRWAYSQPASIKRNLHLFGGRSLRTVMVKAHNLGLKKCRPGSGSMAWDQVCDAMKDGVPRSIEAAAALVGVTRGAMALLVWRRVKLNDAHVTGWVNQVDGGAPALLFVPRPGKSVPRPRAATSKERHKRRVRKVGRAELAAQQQLYRARRRALTARPRRDALTAAFYGKGAQ</sequence>
<dbReference type="RefSeq" id="WP_091910317.1">
    <property type="nucleotide sequence ID" value="NZ_FNLO01000009.1"/>
</dbReference>
<keyword evidence="2" id="KW-1185">Reference proteome</keyword>
<dbReference type="OrthoDB" id="8963932at2"/>
<organism evidence="1 2">
    <name type="scientific">Chitinasiproducens palmae</name>
    <dbReference type="NCBI Taxonomy" id="1770053"/>
    <lineage>
        <taxon>Bacteria</taxon>
        <taxon>Pseudomonadati</taxon>
        <taxon>Pseudomonadota</taxon>
        <taxon>Betaproteobacteria</taxon>
        <taxon>Burkholderiales</taxon>
        <taxon>Burkholderiaceae</taxon>
        <taxon>Chitinasiproducens</taxon>
    </lineage>
</organism>
<evidence type="ECO:0000313" key="2">
    <source>
        <dbReference type="Proteomes" id="UP000243719"/>
    </source>
</evidence>
<accession>A0A1H2PS73</accession>
<protein>
    <submittedName>
        <fullName evidence="1">Uncharacterized protein</fullName>
    </submittedName>
</protein>